<dbReference type="AlphaFoldDB" id="A0A1H2TH84"/>
<dbReference type="Proteomes" id="UP000182944">
    <property type="component" value="Unassembled WGS sequence"/>
</dbReference>
<protein>
    <recommendedName>
        <fullName evidence="4">Flagellar protein FliL</fullName>
    </recommendedName>
</protein>
<dbReference type="EMBL" id="FNNA01000001">
    <property type="protein sequence ID" value="SDW42599.1"/>
    <property type="molecule type" value="Genomic_DNA"/>
</dbReference>
<gene>
    <name evidence="2" type="ORF">SAMN05444276_101936</name>
</gene>
<dbReference type="STRING" id="1545044.SAMN05444276_101936"/>
<keyword evidence="3" id="KW-1185">Reference proteome</keyword>
<proteinExistence type="predicted"/>
<sequence>MIRKLLPILLILVAFLGGAAGGDLLHGRGEAAAADPGAEGADVAAEAPADGADGHPDTAAAEAGGHAAAPAPAAGGHGAAAAPSGGHEAAAAPAKAGGHGSEAGGHGGAGSGTGPAWFKFPQQFFVPVLHDGRLDSTMVLSLSVEMPGSATETVYAHELKLRDALLRQMLIHANTGGFDGNFTAEPQLRVLRRSLLGTAQGVVPEITDILIGDIARQER</sequence>
<reference evidence="3" key="1">
    <citation type="submission" date="2016-10" db="EMBL/GenBank/DDBJ databases">
        <authorList>
            <person name="Varghese N."/>
            <person name="Submissions S."/>
        </authorList>
    </citation>
    <scope>NUCLEOTIDE SEQUENCE [LARGE SCALE GENOMIC DNA]</scope>
    <source>
        <strain evidence="3">DSM 29303</strain>
    </source>
</reference>
<feature type="compositionally biased region" description="Gly residues" evidence="1">
    <location>
        <begin position="97"/>
        <end position="110"/>
    </location>
</feature>
<dbReference type="OrthoDB" id="7864548at2"/>
<evidence type="ECO:0000313" key="3">
    <source>
        <dbReference type="Proteomes" id="UP000182944"/>
    </source>
</evidence>
<name>A0A1H2TH84_9RHOB</name>
<evidence type="ECO:0000313" key="2">
    <source>
        <dbReference type="EMBL" id="SDW42599.1"/>
    </source>
</evidence>
<organism evidence="2 3">
    <name type="scientific">Paracoccus sanguinis</name>
    <dbReference type="NCBI Taxonomy" id="1545044"/>
    <lineage>
        <taxon>Bacteria</taxon>
        <taxon>Pseudomonadati</taxon>
        <taxon>Pseudomonadota</taxon>
        <taxon>Alphaproteobacteria</taxon>
        <taxon>Rhodobacterales</taxon>
        <taxon>Paracoccaceae</taxon>
        <taxon>Paracoccus</taxon>
    </lineage>
</organism>
<feature type="compositionally biased region" description="Low complexity" evidence="1">
    <location>
        <begin position="33"/>
        <end position="96"/>
    </location>
</feature>
<evidence type="ECO:0008006" key="4">
    <source>
        <dbReference type="Google" id="ProtNLM"/>
    </source>
</evidence>
<accession>A0A1H2TH84</accession>
<evidence type="ECO:0000256" key="1">
    <source>
        <dbReference type="SAM" id="MobiDB-lite"/>
    </source>
</evidence>
<feature type="region of interest" description="Disordered" evidence="1">
    <location>
        <begin position="33"/>
        <end position="110"/>
    </location>
</feature>
<dbReference type="RefSeq" id="WP_052176506.1">
    <property type="nucleotide sequence ID" value="NZ_FNNA01000001.1"/>
</dbReference>